<dbReference type="EMBL" id="PQIB02000011">
    <property type="protein sequence ID" value="RLM85869.1"/>
    <property type="molecule type" value="Genomic_DNA"/>
</dbReference>
<dbReference type="InterPro" id="IPR055187">
    <property type="entry name" value="C2CH-3rd_BIRD-IDD"/>
</dbReference>
<dbReference type="GO" id="GO:0008270">
    <property type="term" value="F:zinc ion binding"/>
    <property type="evidence" value="ECO:0007669"/>
    <property type="project" value="UniProtKB-KW"/>
</dbReference>
<feature type="region of interest" description="Disordered" evidence="8">
    <location>
        <begin position="197"/>
        <end position="265"/>
    </location>
</feature>
<keyword evidence="11" id="KW-1185">Reference proteome</keyword>
<proteinExistence type="predicted"/>
<dbReference type="InterPro" id="IPR036236">
    <property type="entry name" value="Znf_C2H2_sf"/>
</dbReference>
<gene>
    <name evidence="10" type="ORF">C2845_PM04G23690</name>
</gene>
<evidence type="ECO:0000313" key="10">
    <source>
        <dbReference type="EMBL" id="RLM85869.1"/>
    </source>
</evidence>
<dbReference type="Gene3D" id="3.30.160.60">
    <property type="entry name" value="Classic Zinc Finger"/>
    <property type="match status" value="1"/>
</dbReference>
<comment type="caution">
    <text evidence="10">The sequence shown here is derived from an EMBL/GenBank/DDBJ whole genome shotgun (WGS) entry which is preliminary data.</text>
</comment>
<evidence type="ECO:0000256" key="1">
    <source>
        <dbReference type="ARBA" id="ARBA00022723"/>
    </source>
</evidence>
<keyword evidence="1" id="KW-0479">Metal-binding</keyword>
<evidence type="ECO:0000313" key="11">
    <source>
        <dbReference type="Proteomes" id="UP000275267"/>
    </source>
</evidence>
<organism evidence="10 11">
    <name type="scientific">Panicum miliaceum</name>
    <name type="common">Proso millet</name>
    <name type="synonym">Broomcorn millet</name>
    <dbReference type="NCBI Taxonomy" id="4540"/>
    <lineage>
        <taxon>Eukaryota</taxon>
        <taxon>Viridiplantae</taxon>
        <taxon>Streptophyta</taxon>
        <taxon>Embryophyta</taxon>
        <taxon>Tracheophyta</taxon>
        <taxon>Spermatophyta</taxon>
        <taxon>Magnoliopsida</taxon>
        <taxon>Liliopsida</taxon>
        <taxon>Poales</taxon>
        <taxon>Poaceae</taxon>
        <taxon>PACMAD clade</taxon>
        <taxon>Panicoideae</taxon>
        <taxon>Panicodae</taxon>
        <taxon>Paniceae</taxon>
        <taxon>Panicinae</taxon>
        <taxon>Panicum</taxon>
        <taxon>Panicum sect. Panicum</taxon>
    </lineage>
</organism>
<evidence type="ECO:0000259" key="9">
    <source>
        <dbReference type="PROSITE" id="PS50157"/>
    </source>
</evidence>
<feature type="domain" description="C2H2-type" evidence="9">
    <location>
        <begin position="6"/>
        <end position="28"/>
    </location>
</feature>
<dbReference type="InterPro" id="IPR055186">
    <property type="entry name" value="C2H2-2nd_BIRD-IDD"/>
</dbReference>
<feature type="compositionally biased region" description="Polar residues" evidence="8">
    <location>
        <begin position="205"/>
        <end position="215"/>
    </location>
</feature>
<dbReference type="AlphaFoldDB" id="A0A3L6QQP5"/>
<keyword evidence="3 7" id="KW-0863">Zinc-finger</keyword>
<dbReference type="SMART" id="SM00355">
    <property type="entry name" value="ZnF_C2H2"/>
    <property type="match status" value="1"/>
</dbReference>
<keyword evidence="2" id="KW-0677">Repeat</keyword>
<keyword evidence="6" id="KW-0804">Transcription</keyword>
<dbReference type="OrthoDB" id="6354171at2759"/>
<dbReference type="InterPro" id="IPR013087">
    <property type="entry name" value="Znf_C2H2_type"/>
</dbReference>
<dbReference type="InterPro" id="IPR031140">
    <property type="entry name" value="IDD1-16"/>
</dbReference>
<protein>
    <submittedName>
        <fullName evidence="10">Protein indeterminate-domain 5, chloroplastic-like</fullName>
    </submittedName>
</protein>
<dbReference type="Proteomes" id="UP000275267">
    <property type="component" value="Unassembled WGS sequence"/>
</dbReference>
<name>A0A3L6QQP5_PANMI</name>
<dbReference type="Pfam" id="PF22995">
    <property type="entry name" value="C2CH-3rd_BIRD-IDD"/>
    <property type="match status" value="1"/>
</dbReference>
<dbReference type="Pfam" id="PF22996">
    <property type="entry name" value="C2H2-2nd_BIRD-IDD"/>
    <property type="match status" value="1"/>
</dbReference>
<keyword evidence="5" id="KW-0805">Transcription regulation</keyword>
<dbReference type="PANTHER" id="PTHR10593">
    <property type="entry name" value="SERINE/THREONINE-PROTEIN KINASE RIO"/>
    <property type="match status" value="1"/>
</dbReference>
<dbReference type="Pfam" id="PF12874">
    <property type="entry name" value="zf-met"/>
    <property type="match status" value="1"/>
</dbReference>
<evidence type="ECO:0000256" key="5">
    <source>
        <dbReference type="ARBA" id="ARBA00023015"/>
    </source>
</evidence>
<dbReference type="STRING" id="4540.A0A3L6QQP5"/>
<evidence type="ECO:0000256" key="6">
    <source>
        <dbReference type="ARBA" id="ARBA00023163"/>
    </source>
</evidence>
<dbReference type="SUPFAM" id="SSF57667">
    <property type="entry name" value="beta-beta-alpha zinc fingers"/>
    <property type="match status" value="1"/>
</dbReference>
<sequence>MATNRFVCEVCHKGFQREQNLQLHQRGHNLPWKLKQKDPKEARRRVYLRPEPTCVHHNPSRALGDLTGIKKHYCRKHGEKTLKCGKCDKLYAVEADWKAHSKSTAATAASSSPDFDIFTCACRKDTFAAHRSFCNMAPRRESAEVTPVGADLNVSSGSISLGLSGVATQIHGLADQAGQSSSAAAAAAVQFDHIMPSSSSGPSMLRSQAPSSSSFLLGGGAPSPAQDFSEDGDYSQGGQGLSLLHGKSPFHGMMQLPEQQHQPDSSNATGNLLNLGYFSDIDNDGGSAGGQNARLVIQDQFNGGGGNAEHGSVMASVGSHGHLSGGFPSLYSSSPSAGLPQNSATALLMKAAQMGSTSSADNGPRALLRAAGFGAASSSQGTSRAAAGEATSSHAAHFRDLIMNSLAGGGGGVFSGAAAGVGAMDDDGMAT</sequence>
<dbReference type="GO" id="GO:0003700">
    <property type="term" value="F:DNA-binding transcription factor activity"/>
    <property type="evidence" value="ECO:0007669"/>
    <property type="project" value="TreeGrafter"/>
</dbReference>
<dbReference type="GO" id="GO:0005634">
    <property type="term" value="C:nucleus"/>
    <property type="evidence" value="ECO:0007669"/>
    <property type="project" value="TreeGrafter"/>
</dbReference>
<dbReference type="PROSITE" id="PS00028">
    <property type="entry name" value="ZINC_FINGER_C2H2_1"/>
    <property type="match status" value="1"/>
</dbReference>
<evidence type="ECO:0000256" key="4">
    <source>
        <dbReference type="ARBA" id="ARBA00022833"/>
    </source>
</evidence>
<dbReference type="PROSITE" id="PS50157">
    <property type="entry name" value="ZINC_FINGER_C2H2_2"/>
    <property type="match status" value="1"/>
</dbReference>
<dbReference type="PANTHER" id="PTHR10593:SF114">
    <property type="entry name" value="PROTEIN INDETERMINATE-DOMAIN 5 CHLOROPLASTIC"/>
    <property type="match status" value="1"/>
</dbReference>
<evidence type="ECO:0000256" key="2">
    <source>
        <dbReference type="ARBA" id="ARBA00022737"/>
    </source>
</evidence>
<reference evidence="11" key="1">
    <citation type="journal article" date="2019" name="Nat. Commun.">
        <title>The genome of broomcorn millet.</title>
        <authorList>
            <person name="Zou C."/>
            <person name="Miki D."/>
            <person name="Li D."/>
            <person name="Tang Q."/>
            <person name="Xiao L."/>
            <person name="Rajput S."/>
            <person name="Deng P."/>
            <person name="Jia W."/>
            <person name="Huang R."/>
            <person name="Zhang M."/>
            <person name="Sun Y."/>
            <person name="Hu J."/>
            <person name="Fu X."/>
            <person name="Schnable P.S."/>
            <person name="Li F."/>
            <person name="Zhang H."/>
            <person name="Feng B."/>
            <person name="Zhu X."/>
            <person name="Liu R."/>
            <person name="Schnable J.C."/>
            <person name="Zhu J.-K."/>
            <person name="Zhang H."/>
        </authorList>
    </citation>
    <scope>NUCLEOTIDE SEQUENCE [LARGE SCALE GENOMIC DNA]</scope>
</reference>
<accession>A0A3L6QQP5</accession>
<evidence type="ECO:0000256" key="8">
    <source>
        <dbReference type="SAM" id="MobiDB-lite"/>
    </source>
</evidence>
<keyword evidence="4" id="KW-0862">Zinc</keyword>
<evidence type="ECO:0000256" key="3">
    <source>
        <dbReference type="ARBA" id="ARBA00022771"/>
    </source>
</evidence>
<evidence type="ECO:0000256" key="7">
    <source>
        <dbReference type="PROSITE-ProRule" id="PRU00042"/>
    </source>
</evidence>